<proteinExistence type="predicted"/>
<keyword evidence="3" id="KW-1185">Reference proteome</keyword>
<dbReference type="EMBL" id="BRXX01000556">
    <property type="protein sequence ID" value="GMH46784.1"/>
    <property type="molecule type" value="Genomic_DNA"/>
</dbReference>
<evidence type="ECO:0000313" key="2">
    <source>
        <dbReference type="EMBL" id="GMH46784.1"/>
    </source>
</evidence>
<gene>
    <name evidence="2" type="ORF">TrVE_jg12508</name>
</gene>
<name>A0A9W6Z3T8_9STRA</name>
<evidence type="ECO:0000256" key="1">
    <source>
        <dbReference type="SAM" id="MobiDB-lite"/>
    </source>
</evidence>
<comment type="caution">
    <text evidence="2">The sequence shown here is derived from an EMBL/GenBank/DDBJ whole genome shotgun (WGS) entry which is preliminary data.</text>
</comment>
<evidence type="ECO:0000313" key="3">
    <source>
        <dbReference type="Proteomes" id="UP001165160"/>
    </source>
</evidence>
<accession>A0A9W6Z3T8</accession>
<sequence>MGLFGRGGSKKSENAAGPSDPDGVNPADLEDEDEKKMTLKERQTWQIILGDKDENEKDMSALRKKLGRTEQVYTLSNIDREDLDEDRTFQNLFHRIEQVSDKSLSEPHHYKLQYDFPGSPLLMNVDFGVHDQVMTAFDKFATLSKKKFGRLRFRICPKQKGAVMFRLDKPKTVKTKLDNRNNINRYLAEDFVRGNIEIETYSKIMSAKMTEAKGLLATHLAETVPAEFKDHQYLVKTKDKKKKHMTLEEKYDRGEITIEEFEDIKYPELKEKREKAKATYPLPEKLDRCVICNAENCAAIQCLECQHKACKSCVYREFTTHPSRRPFLLMHSIFCCKRGIPLRGYLPPVKKLHEEQYLRHPDMKQLT</sequence>
<feature type="region of interest" description="Disordered" evidence="1">
    <location>
        <begin position="1"/>
        <end position="38"/>
    </location>
</feature>
<organism evidence="2 3">
    <name type="scientific">Triparma verrucosa</name>
    <dbReference type="NCBI Taxonomy" id="1606542"/>
    <lineage>
        <taxon>Eukaryota</taxon>
        <taxon>Sar</taxon>
        <taxon>Stramenopiles</taxon>
        <taxon>Ochrophyta</taxon>
        <taxon>Bolidophyceae</taxon>
        <taxon>Parmales</taxon>
        <taxon>Triparmaceae</taxon>
        <taxon>Triparma</taxon>
    </lineage>
</organism>
<protein>
    <submittedName>
        <fullName evidence="2">Uncharacterized protein</fullName>
    </submittedName>
</protein>
<reference evidence="3" key="1">
    <citation type="journal article" date="2023" name="Commun. Biol.">
        <title>Genome analysis of Parmales, the sister group of diatoms, reveals the evolutionary specialization of diatoms from phago-mixotrophs to photoautotrophs.</title>
        <authorList>
            <person name="Ban H."/>
            <person name="Sato S."/>
            <person name="Yoshikawa S."/>
            <person name="Yamada K."/>
            <person name="Nakamura Y."/>
            <person name="Ichinomiya M."/>
            <person name="Sato N."/>
            <person name="Blanc-Mathieu R."/>
            <person name="Endo H."/>
            <person name="Kuwata A."/>
            <person name="Ogata H."/>
        </authorList>
    </citation>
    <scope>NUCLEOTIDE SEQUENCE [LARGE SCALE GENOMIC DNA]</scope>
    <source>
        <strain evidence="3">NIES 3699</strain>
    </source>
</reference>
<dbReference type="Proteomes" id="UP001165160">
    <property type="component" value="Unassembled WGS sequence"/>
</dbReference>
<dbReference type="AlphaFoldDB" id="A0A9W6Z3T8"/>